<comment type="caution">
    <text evidence="2">The sequence shown here is derived from an EMBL/GenBank/DDBJ whole genome shotgun (WGS) entry which is preliminary data.</text>
</comment>
<accession>A0ABT8MYQ5</accession>
<evidence type="ECO:0000313" key="3">
    <source>
        <dbReference type="Proteomes" id="UP001172055"/>
    </source>
</evidence>
<dbReference type="PIRSF" id="PIRSF005028">
    <property type="entry name" value="KhtT"/>
    <property type="match status" value="1"/>
</dbReference>
<dbReference type="RefSeq" id="WP_300988594.1">
    <property type="nucleotide sequence ID" value="NZ_CP129236.1"/>
</dbReference>
<dbReference type="Gene3D" id="3.30.70.1450">
    <property type="entry name" value="Regulator of K+ conductance, C-terminal domain"/>
    <property type="match status" value="1"/>
</dbReference>
<dbReference type="InterPro" id="IPR006037">
    <property type="entry name" value="RCK_C"/>
</dbReference>
<dbReference type="Pfam" id="PF25991">
    <property type="entry name" value="KhtT_N"/>
    <property type="match status" value="1"/>
</dbReference>
<dbReference type="PANTHER" id="PTHR30445">
    <property type="entry name" value="K(+)_H(+) ANTIPORTER SUBUNIT KHTT"/>
    <property type="match status" value="1"/>
</dbReference>
<keyword evidence="3" id="KW-1185">Reference proteome</keyword>
<sequence length="165" mass="18574">MRIREQELPGIGKRISFTNRDGISTVIIHHYSGKREIYFLRDEDDEEVLFSTVFTSDEAKEFGARLLGIGEESVDEESFERFRIMRQKMLVDWIKVKKASALASQTVKEAQLRVPENVSIVGVVREADILPKPADDFVIQAGDTLLVIGNKEAVSRFEAACKGKG</sequence>
<dbReference type="InterPro" id="IPR036721">
    <property type="entry name" value="RCK_C_sf"/>
</dbReference>
<dbReference type="Proteomes" id="UP001172055">
    <property type="component" value="Unassembled WGS sequence"/>
</dbReference>
<organism evidence="2 3">
    <name type="scientific">Planococcus shixiaomingii</name>
    <dbReference type="NCBI Taxonomy" id="3058393"/>
    <lineage>
        <taxon>Bacteria</taxon>
        <taxon>Bacillati</taxon>
        <taxon>Bacillota</taxon>
        <taxon>Bacilli</taxon>
        <taxon>Bacillales</taxon>
        <taxon>Caryophanaceae</taxon>
        <taxon>Planococcus</taxon>
    </lineage>
</organism>
<evidence type="ECO:0000313" key="2">
    <source>
        <dbReference type="EMBL" id="MDN7240763.1"/>
    </source>
</evidence>
<gene>
    <name evidence="2" type="ORF">QWY14_03130</name>
</gene>
<dbReference type="PANTHER" id="PTHR30445:SF8">
    <property type="entry name" value="K(+)_H(+) ANTIPORTER SUBUNIT KHTT"/>
    <property type="match status" value="1"/>
</dbReference>
<reference evidence="2 3" key="1">
    <citation type="submission" date="2023-06" db="EMBL/GenBank/DDBJ databases">
        <title>Novel species in genus Planococcus.</title>
        <authorList>
            <person name="Ning S."/>
        </authorList>
    </citation>
    <scope>NUCLEOTIDE SEQUENCE [LARGE SCALE GENOMIC DNA]</scope>
    <source>
        <strain evidence="2 3">N028</strain>
    </source>
</reference>
<dbReference type="InterPro" id="IPR026278">
    <property type="entry name" value="KhtT"/>
</dbReference>
<protein>
    <submittedName>
        <fullName evidence="2">TrkA C-terminal domain-containing protein</fullName>
    </submittedName>
</protein>
<dbReference type="InterPro" id="IPR050144">
    <property type="entry name" value="AAE_transporter"/>
</dbReference>
<evidence type="ECO:0000259" key="1">
    <source>
        <dbReference type="PROSITE" id="PS51202"/>
    </source>
</evidence>
<proteinExistence type="predicted"/>
<feature type="domain" description="RCK C-terminal" evidence="1">
    <location>
        <begin position="77"/>
        <end position="163"/>
    </location>
</feature>
<dbReference type="InterPro" id="IPR058776">
    <property type="entry name" value="KhtT-like_N"/>
</dbReference>
<name>A0ABT8MYQ5_9BACL</name>
<dbReference type="EMBL" id="JAUJWV010000001">
    <property type="protein sequence ID" value="MDN7240763.1"/>
    <property type="molecule type" value="Genomic_DNA"/>
</dbReference>
<dbReference type="PROSITE" id="PS51202">
    <property type="entry name" value="RCK_C"/>
    <property type="match status" value="1"/>
</dbReference>
<dbReference type="Pfam" id="PF02080">
    <property type="entry name" value="TrkA_C"/>
    <property type="match status" value="1"/>
</dbReference>
<dbReference type="SUPFAM" id="SSF116726">
    <property type="entry name" value="TrkA C-terminal domain-like"/>
    <property type="match status" value="1"/>
</dbReference>